<evidence type="ECO:0000256" key="2">
    <source>
        <dbReference type="ARBA" id="ARBA00023163"/>
    </source>
</evidence>
<dbReference type="InterPro" id="IPR018060">
    <property type="entry name" value="HTH_AraC"/>
</dbReference>
<dbReference type="Gene3D" id="1.10.10.60">
    <property type="entry name" value="Homeodomain-like"/>
    <property type="match status" value="2"/>
</dbReference>
<dbReference type="PROSITE" id="PS01124">
    <property type="entry name" value="HTH_ARAC_FAMILY_2"/>
    <property type="match status" value="1"/>
</dbReference>
<reference evidence="4 5" key="1">
    <citation type="submission" date="2023-01" db="EMBL/GenBank/DDBJ databases">
        <authorList>
            <person name="Yang C."/>
        </authorList>
    </citation>
    <scope>NUCLEOTIDE SEQUENCE [LARGE SCALE GENOMIC DNA]</scope>
    <source>
        <strain evidence="4 5">ZJ106</strain>
    </source>
</reference>
<dbReference type="SUPFAM" id="SSF52317">
    <property type="entry name" value="Class I glutamine amidotransferase-like"/>
    <property type="match status" value="1"/>
</dbReference>
<name>A0ABY7RKR3_9NEIS</name>
<dbReference type="InterPro" id="IPR009057">
    <property type="entry name" value="Homeodomain-like_sf"/>
</dbReference>
<evidence type="ECO:0000313" key="5">
    <source>
        <dbReference type="Proteomes" id="UP001221268"/>
    </source>
</evidence>
<sequence length="314" mass="35986">MPIKIALVLQPTLNFFQFSVPYTIFSEVLAGQGLFEFTLVAEQSCVQSGRLQVQAEQDLSYLTQADIVMIAGWTDLTQPPSPALAEALHHAYQRGAYLVSLCYGTYAFAYAGLLDGKQATTHWLAETDFRQRFPQVRLNANALYIEDERIITSAGTSASLDCCLYLIRKFYGVKTANNVARIMVTAPHREGDQAQFIQQPIIPTTRQQKWQDLLQWLQQHLAEPHHIDDLADQLHLSRRTFTRHFHKLTGTSFTQWLIQQRLQKSLELLESGTLSIEQISEQIGFNNAVSFRQHFKKQYHLSPNEWRKAFRGNE</sequence>
<dbReference type="RefSeq" id="WP_237091118.1">
    <property type="nucleotide sequence ID" value="NZ_CP116766.1"/>
</dbReference>
<dbReference type="Gene3D" id="3.40.50.880">
    <property type="match status" value="1"/>
</dbReference>
<dbReference type="CDD" id="cd03137">
    <property type="entry name" value="GATase1_AraC_1"/>
    <property type="match status" value="1"/>
</dbReference>
<organism evidence="4 5">
    <name type="scientific">Neisseria lisongii</name>
    <dbReference type="NCBI Taxonomy" id="2912188"/>
    <lineage>
        <taxon>Bacteria</taxon>
        <taxon>Pseudomonadati</taxon>
        <taxon>Pseudomonadota</taxon>
        <taxon>Betaproteobacteria</taxon>
        <taxon>Neisseriales</taxon>
        <taxon>Neisseriaceae</taxon>
        <taxon>Neisseria</taxon>
    </lineage>
</organism>
<dbReference type="PANTHER" id="PTHR43130">
    <property type="entry name" value="ARAC-FAMILY TRANSCRIPTIONAL REGULATOR"/>
    <property type="match status" value="1"/>
</dbReference>
<accession>A0ABY7RKR3</accession>
<dbReference type="EMBL" id="CP116766">
    <property type="protein sequence ID" value="WCL72136.1"/>
    <property type="molecule type" value="Genomic_DNA"/>
</dbReference>
<dbReference type="Pfam" id="PF12833">
    <property type="entry name" value="HTH_18"/>
    <property type="match status" value="1"/>
</dbReference>
<dbReference type="PANTHER" id="PTHR43130:SF3">
    <property type="entry name" value="HTH-TYPE TRANSCRIPTIONAL REGULATOR RV1931C"/>
    <property type="match status" value="1"/>
</dbReference>
<evidence type="ECO:0000259" key="3">
    <source>
        <dbReference type="PROSITE" id="PS01124"/>
    </source>
</evidence>
<keyword evidence="1" id="KW-0805">Transcription regulation</keyword>
<dbReference type="SMART" id="SM00342">
    <property type="entry name" value="HTH_ARAC"/>
    <property type="match status" value="1"/>
</dbReference>
<dbReference type="Proteomes" id="UP001221268">
    <property type="component" value="Chromosome"/>
</dbReference>
<feature type="domain" description="HTH araC/xylS-type" evidence="3">
    <location>
        <begin position="211"/>
        <end position="309"/>
    </location>
</feature>
<dbReference type="InterPro" id="IPR052158">
    <property type="entry name" value="INH-QAR"/>
</dbReference>
<keyword evidence="2" id="KW-0804">Transcription</keyword>
<evidence type="ECO:0000256" key="1">
    <source>
        <dbReference type="ARBA" id="ARBA00023015"/>
    </source>
</evidence>
<dbReference type="InterPro" id="IPR029062">
    <property type="entry name" value="Class_I_gatase-like"/>
</dbReference>
<dbReference type="Pfam" id="PF01965">
    <property type="entry name" value="DJ-1_PfpI"/>
    <property type="match status" value="1"/>
</dbReference>
<gene>
    <name evidence="4" type="ORF">PJU73_03240</name>
</gene>
<keyword evidence="5" id="KW-1185">Reference proteome</keyword>
<dbReference type="SUPFAM" id="SSF46689">
    <property type="entry name" value="Homeodomain-like"/>
    <property type="match status" value="2"/>
</dbReference>
<protein>
    <submittedName>
        <fullName evidence="4">Helix-turn-helix domain-containing protein</fullName>
    </submittedName>
</protein>
<dbReference type="InterPro" id="IPR002818">
    <property type="entry name" value="DJ-1/PfpI"/>
</dbReference>
<proteinExistence type="predicted"/>
<evidence type="ECO:0000313" key="4">
    <source>
        <dbReference type="EMBL" id="WCL72136.1"/>
    </source>
</evidence>